<protein>
    <recommendedName>
        <fullName evidence="2">DUF616 domain-containing protein</fullName>
    </recommendedName>
</protein>
<accession>A0A6C0JQ12</accession>
<dbReference type="AlphaFoldDB" id="A0A6C0JQ12"/>
<dbReference type="EMBL" id="MN740419">
    <property type="protein sequence ID" value="QHU05794.1"/>
    <property type="molecule type" value="Genomic_DNA"/>
</dbReference>
<evidence type="ECO:0008006" key="2">
    <source>
        <dbReference type="Google" id="ProtNLM"/>
    </source>
</evidence>
<evidence type="ECO:0000313" key="1">
    <source>
        <dbReference type="EMBL" id="QHU05794.1"/>
    </source>
</evidence>
<proteinExistence type="predicted"/>
<sequence length="247" mass="30000">MDLAFYTYFYGSNNNPAFYIPEIPTLKYKCYYFTNNMNMFNLLKNSNWIPIFDNKPINENLIASCMDGKDIKVLPHKNDVLQSHSYLCYLDNKLIHIDIDFVERYINNYFIQQNYALLLRVHQFVHESVWNEFKESMLQERYRIQSDQYRQYIKSQLDNGLSETTPTHCTCNFIIRNMKHEKINSINETWYQHIQECGIQDQISFFFVKQIYESYIFPYTESQYKQHQNRQQYNMMSLINNVTRIVM</sequence>
<name>A0A6C0JQ12_9ZZZZ</name>
<organism evidence="1">
    <name type="scientific">viral metagenome</name>
    <dbReference type="NCBI Taxonomy" id="1070528"/>
    <lineage>
        <taxon>unclassified sequences</taxon>
        <taxon>metagenomes</taxon>
        <taxon>organismal metagenomes</taxon>
    </lineage>
</organism>
<reference evidence="1" key="1">
    <citation type="journal article" date="2020" name="Nature">
        <title>Giant virus diversity and host interactions through global metagenomics.</title>
        <authorList>
            <person name="Schulz F."/>
            <person name="Roux S."/>
            <person name="Paez-Espino D."/>
            <person name="Jungbluth S."/>
            <person name="Walsh D.A."/>
            <person name="Denef V.J."/>
            <person name="McMahon K.D."/>
            <person name="Konstantinidis K.T."/>
            <person name="Eloe-Fadrosh E.A."/>
            <person name="Kyrpides N.C."/>
            <person name="Woyke T."/>
        </authorList>
    </citation>
    <scope>NUCLEOTIDE SEQUENCE</scope>
    <source>
        <strain evidence="1">GVMAG-M-3300027736-24</strain>
    </source>
</reference>